<sequence>IVHNRLPSSSDSSFRHHISTASHLEHLEQRASFFNPVNRRVALYEWCKEFPPGEIYKHKNGVEAAKNAIINGGSIGFVPSFSSFSLSKD</sequence>
<accession>A0A699I3M2</accession>
<gene>
    <name evidence="1" type="ORF">Tci_483904</name>
</gene>
<organism evidence="1">
    <name type="scientific">Tanacetum cinerariifolium</name>
    <name type="common">Dalmatian daisy</name>
    <name type="synonym">Chrysanthemum cinerariifolium</name>
    <dbReference type="NCBI Taxonomy" id="118510"/>
    <lineage>
        <taxon>Eukaryota</taxon>
        <taxon>Viridiplantae</taxon>
        <taxon>Streptophyta</taxon>
        <taxon>Embryophyta</taxon>
        <taxon>Tracheophyta</taxon>
        <taxon>Spermatophyta</taxon>
        <taxon>Magnoliopsida</taxon>
        <taxon>eudicotyledons</taxon>
        <taxon>Gunneridae</taxon>
        <taxon>Pentapetalae</taxon>
        <taxon>asterids</taxon>
        <taxon>campanulids</taxon>
        <taxon>Asterales</taxon>
        <taxon>Asteraceae</taxon>
        <taxon>Asteroideae</taxon>
        <taxon>Anthemideae</taxon>
        <taxon>Anthemidinae</taxon>
        <taxon>Tanacetum</taxon>
    </lineage>
</organism>
<proteinExistence type="predicted"/>
<reference evidence="1" key="1">
    <citation type="journal article" date="2019" name="Sci. Rep.">
        <title>Draft genome of Tanacetum cinerariifolium, the natural source of mosquito coil.</title>
        <authorList>
            <person name="Yamashiro T."/>
            <person name="Shiraishi A."/>
            <person name="Satake H."/>
            <person name="Nakayama K."/>
        </authorList>
    </citation>
    <scope>NUCLEOTIDE SEQUENCE</scope>
</reference>
<dbReference type="AlphaFoldDB" id="A0A699I3M2"/>
<evidence type="ECO:0000313" key="1">
    <source>
        <dbReference type="EMBL" id="GEZ11931.1"/>
    </source>
</evidence>
<name>A0A699I3M2_TANCI</name>
<protein>
    <submittedName>
        <fullName evidence="1">Uncharacterized protein</fullName>
    </submittedName>
</protein>
<dbReference type="EMBL" id="BKCJ010242810">
    <property type="protein sequence ID" value="GEZ11931.1"/>
    <property type="molecule type" value="Genomic_DNA"/>
</dbReference>
<feature type="non-terminal residue" evidence="1">
    <location>
        <position position="1"/>
    </location>
</feature>
<comment type="caution">
    <text evidence="1">The sequence shown here is derived from an EMBL/GenBank/DDBJ whole genome shotgun (WGS) entry which is preliminary data.</text>
</comment>